<evidence type="ECO:0000256" key="1">
    <source>
        <dbReference type="SAM" id="MobiDB-lite"/>
    </source>
</evidence>
<evidence type="ECO:0000313" key="2">
    <source>
        <dbReference type="EMBL" id="CAE8631443.1"/>
    </source>
</evidence>
<keyword evidence="3" id="KW-1185">Reference proteome</keyword>
<proteinExistence type="predicted"/>
<feature type="non-terminal residue" evidence="2">
    <location>
        <position position="118"/>
    </location>
</feature>
<reference evidence="2" key="1">
    <citation type="submission" date="2021-02" db="EMBL/GenBank/DDBJ databases">
        <authorList>
            <person name="Dougan E. K."/>
            <person name="Rhodes N."/>
            <person name="Thang M."/>
            <person name="Chan C."/>
        </authorList>
    </citation>
    <scope>NUCLEOTIDE SEQUENCE</scope>
</reference>
<sequence>AEAESEPRVMRPGVTVRVKNFPAPDVNGCIGIVRGFDAGSGRYQVNVEMRTGETVPMSLREEYMAVEADSKTPEGGDEADAAPPPLPGAAGPSQALRKSAADALRRFGGAIAQQAVMP</sequence>
<protein>
    <submittedName>
        <fullName evidence="2">Uncharacterized protein</fullName>
    </submittedName>
</protein>
<feature type="non-terminal residue" evidence="2">
    <location>
        <position position="1"/>
    </location>
</feature>
<organism evidence="2 3">
    <name type="scientific">Polarella glacialis</name>
    <name type="common">Dinoflagellate</name>
    <dbReference type="NCBI Taxonomy" id="89957"/>
    <lineage>
        <taxon>Eukaryota</taxon>
        <taxon>Sar</taxon>
        <taxon>Alveolata</taxon>
        <taxon>Dinophyceae</taxon>
        <taxon>Suessiales</taxon>
        <taxon>Suessiaceae</taxon>
        <taxon>Polarella</taxon>
    </lineage>
</organism>
<dbReference type="AlphaFoldDB" id="A0A813H1C7"/>
<feature type="region of interest" description="Disordered" evidence="1">
    <location>
        <begin position="67"/>
        <end position="99"/>
    </location>
</feature>
<dbReference type="EMBL" id="CAJNNV010030127">
    <property type="protein sequence ID" value="CAE8631443.1"/>
    <property type="molecule type" value="Genomic_DNA"/>
</dbReference>
<evidence type="ECO:0000313" key="3">
    <source>
        <dbReference type="Proteomes" id="UP000654075"/>
    </source>
</evidence>
<name>A0A813H1C7_POLGL</name>
<dbReference type="Proteomes" id="UP000654075">
    <property type="component" value="Unassembled WGS sequence"/>
</dbReference>
<gene>
    <name evidence="2" type="ORF">PGLA1383_LOCUS47542</name>
</gene>
<comment type="caution">
    <text evidence="2">The sequence shown here is derived from an EMBL/GenBank/DDBJ whole genome shotgun (WGS) entry which is preliminary data.</text>
</comment>
<accession>A0A813H1C7</accession>